<dbReference type="EMBL" id="CP025096">
    <property type="protein sequence ID" value="AUD05517.1"/>
    <property type="molecule type" value="Genomic_DNA"/>
</dbReference>
<gene>
    <name evidence="4" type="ORF">CWM47_28920</name>
</gene>
<dbReference type="GO" id="GO:0016151">
    <property type="term" value="F:nickel cation binding"/>
    <property type="evidence" value="ECO:0007669"/>
    <property type="project" value="InterPro"/>
</dbReference>
<dbReference type="Gene3D" id="3.30.2320.80">
    <property type="match status" value="1"/>
</dbReference>
<dbReference type="PIRSF" id="PIRSF004761">
    <property type="entry name" value="Hydrgn_mat_HypA"/>
    <property type="match status" value="1"/>
</dbReference>
<evidence type="ECO:0000256" key="2">
    <source>
        <dbReference type="ARBA" id="ARBA00022723"/>
    </source>
</evidence>
<keyword evidence="2" id="KW-0479">Metal-binding</keyword>
<dbReference type="AlphaFoldDB" id="A0A2K8Z6K3"/>
<dbReference type="Pfam" id="PF01155">
    <property type="entry name" value="HypA"/>
    <property type="match status" value="1"/>
</dbReference>
<dbReference type="GO" id="GO:0008270">
    <property type="term" value="F:zinc ion binding"/>
    <property type="evidence" value="ECO:0007669"/>
    <property type="project" value="TreeGrafter"/>
</dbReference>
<dbReference type="InterPro" id="IPR000688">
    <property type="entry name" value="HypA/HybF"/>
</dbReference>
<keyword evidence="1" id="KW-0533">Nickel</keyword>
<dbReference type="Proteomes" id="UP000232883">
    <property type="component" value="Chromosome"/>
</dbReference>
<dbReference type="GO" id="GO:0051604">
    <property type="term" value="P:protein maturation"/>
    <property type="evidence" value="ECO:0007669"/>
    <property type="project" value="InterPro"/>
</dbReference>
<protein>
    <submittedName>
        <fullName evidence="4">Hydrogenase expression protein</fullName>
    </submittedName>
</protein>
<evidence type="ECO:0000256" key="1">
    <source>
        <dbReference type="ARBA" id="ARBA00022596"/>
    </source>
</evidence>
<keyword evidence="3" id="KW-0862">Zinc</keyword>
<dbReference type="KEGG" id="spir:CWM47_28920"/>
<proteinExistence type="predicted"/>
<evidence type="ECO:0000256" key="3">
    <source>
        <dbReference type="ARBA" id="ARBA00022833"/>
    </source>
</evidence>
<organism evidence="4 5">
    <name type="scientific">Spirosoma pollinicola</name>
    <dbReference type="NCBI Taxonomy" id="2057025"/>
    <lineage>
        <taxon>Bacteria</taxon>
        <taxon>Pseudomonadati</taxon>
        <taxon>Bacteroidota</taxon>
        <taxon>Cytophagia</taxon>
        <taxon>Cytophagales</taxon>
        <taxon>Cytophagaceae</taxon>
        <taxon>Spirosoma</taxon>
    </lineage>
</organism>
<dbReference type="RefSeq" id="WP_100992070.1">
    <property type="nucleotide sequence ID" value="NZ_CP025096.1"/>
</dbReference>
<reference evidence="4 5" key="1">
    <citation type="submission" date="2017-11" db="EMBL/GenBank/DDBJ databases">
        <title>Taxonomic description and genome sequences of Spirosoma HA7 sp. nov., isolated from pollen microhabitat of Corylus avellana.</title>
        <authorList>
            <person name="Ambika Manirajan B."/>
            <person name="Suarez C."/>
            <person name="Ratering S."/>
            <person name="Geissler-Plaum R."/>
            <person name="Cardinale M."/>
            <person name="Sylvia S."/>
        </authorList>
    </citation>
    <scope>NUCLEOTIDE SEQUENCE [LARGE SCALE GENOMIC DNA]</scope>
    <source>
        <strain evidence="4 5">HA7</strain>
    </source>
</reference>
<accession>A0A2K8Z6K3</accession>
<evidence type="ECO:0000313" key="5">
    <source>
        <dbReference type="Proteomes" id="UP000232883"/>
    </source>
</evidence>
<name>A0A2K8Z6K3_9BACT</name>
<evidence type="ECO:0000313" key="4">
    <source>
        <dbReference type="EMBL" id="AUD05517.1"/>
    </source>
</evidence>
<sequence length="113" mass="13013">MHEISLVRNIFRTLEEEFPTDMNRIRGIYLKAGLLSNVQPILMQNAFAAVLDDEPKYQQTSLHVEVLPILIHCDDCDKTTEVQQYRFVCSCGKPSRNVVQGEELLISKVEFED</sequence>
<dbReference type="OrthoDB" id="9800361at2"/>
<keyword evidence="5" id="KW-1185">Reference proteome</keyword>
<dbReference type="PANTHER" id="PTHR34535:SF3">
    <property type="entry name" value="HYDROGENASE MATURATION FACTOR HYPA"/>
    <property type="match status" value="1"/>
</dbReference>
<dbReference type="PANTHER" id="PTHR34535">
    <property type="entry name" value="HYDROGENASE MATURATION FACTOR HYPA"/>
    <property type="match status" value="1"/>
</dbReference>